<dbReference type="RefSeq" id="XP_029412835.1">
    <property type="nucleotide sequence ID" value="XM_029556975.1"/>
</dbReference>
<evidence type="ECO:0000256" key="2">
    <source>
        <dbReference type="SAM" id="MobiDB-lite"/>
    </source>
</evidence>
<keyword evidence="4" id="KW-1185">Reference proteome</keyword>
<dbReference type="GeneTree" id="ENSGT00390000005130"/>
<feature type="coiled-coil region" evidence="1">
    <location>
        <begin position="236"/>
        <end position="270"/>
    </location>
</feature>
<protein>
    <submittedName>
        <fullName evidence="3">Coiled-coil domain containing 122</fullName>
    </submittedName>
</protein>
<evidence type="ECO:0000313" key="3">
    <source>
        <dbReference type="Ensembl" id="ENSNGAP00000023965.1"/>
    </source>
</evidence>
<reference evidence="3" key="1">
    <citation type="submission" date="2025-08" db="UniProtKB">
        <authorList>
            <consortium name="Ensembl"/>
        </authorList>
    </citation>
    <scope>IDENTIFICATION</scope>
</reference>
<dbReference type="OMA" id="FMTELYE"/>
<feature type="coiled-coil region" evidence="1">
    <location>
        <begin position="43"/>
        <end position="77"/>
    </location>
</feature>
<dbReference type="OrthoDB" id="9881749at2759"/>
<dbReference type="CTD" id="160857"/>
<evidence type="ECO:0000256" key="1">
    <source>
        <dbReference type="SAM" id="Coils"/>
    </source>
</evidence>
<dbReference type="Ensembl" id="ENSNGAT00000029669.1">
    <property type="protein sequence ID" value="ENSNGAP00000023965.1"/>
    <property type="gene ID" value="ENSNGAG00000022365.1"/>
</dbReference>
<dbReference type="Proteomes" id="UP000694381">
    <property type="component" value="Unassembled WGS sequence"/>
</dbReference>
<organism evidence="3 4">
    <name type="scientific">Nannospalax galili</name>
    <name type="common">Northern Israeli blind subterranean mole rat</name>
    <name type="synonym">Spalax galili</name>
    <dbReference type="NCBI Taxonomy" id="1026970"/>
    <lineage>
        <taxon>Eukaryota</taxon>
        <taxon>Metazoa</taxon>
        <taxon>Chordata</taxon>
        <taxon>Craniata</taxon>
        <taxon>Vertebrata</taxon>
        <taxon>Euteleostomi</taxon>
        <taxon>Mammalia</taxon>
        <taxon>Eutheria</taxon>
        <taxon>Euarchontoglires</taxon>
        <taxon>Glires</taxon>
        <taxon>Rodentia</taxon>
        <taxon>Myomorpha</taxon>
        <taxon>Muroidea</taxon>
        <taxon>Spalacidae</taxon>
        <taxon>Spalacinae</taxon>
        <taxon>Nannospalax</taxon>
    </lineage>
</organism>
<feature type="compositionally biased region" description="Basic and acidic residues" evidence="2">
    <location>
        <begin position="1"/>
        <end position="24"/>
    </location>
</feature>
<dbReference type="GeneID" id="103751281"/>
<keyword evidence="1" id="KW-0175">Coiled coil</keyword>
<dbReference type="AlphaFoldDB" id="A0A8C6RWL5"/>
<reference evidence="3" key="2">
    <citation type="submission" date="2025-09" db="UniProtKB">
        <authorList>
            <consortium name="Ensembl"/>
        </authorList>
    </citation>
    <scope>IDENTIFICATION</scope>
</reference>
<accession>A0A8C6RWL5</accession>
<sequence>MSGDKEGKNEDISKEAMSKEDKSSLTDAVEQVAKQQQLQRSELEKHKKVLFHLQIELHELEKQRAAVATEAKETEKQIYQQDADMENSRHQCGLLEAQIKSLYSESIKLKYDTEVAQEEFEEQMMKYNAYYAKIKAYKDSLEEIESKCSLMTELYEKRDLIKQLKTMKEKFKQDLQNPQEDQTTRIQEDISKLKNKIITAKESIVEKTYFLEEEKKTHEKLRKGIEVQHKRYDAILKRLHCQVSKLRLKRSRLQSNIQQLEETVAELKRRIKMKK</sequence>
<proteinExistence type="predicted"/>
<evidence type="ECO:0000313" key="4">
    <source>
        <dbReference type="Proteomes" id="UP000694381"/>
    </source>
</evidence>
<feature type="region of interest" description="Disordered" evidence="2">
    <location>
        <begin position="1"/>
        <end position="38"/>
    </location>
</feature>
<dbReference type="KEGG" id="ngi:103751281"/>
<name>A0A8C6RWL5_NANGA</name>
<gene>
    <name evidence="3" type="primary">Ccdc122</name>
</gene>